<reference evidence="1" key="1">
    <citation type="submission" date="2023-02" db="EMBL/GenBank/DDBJ databases">
        <title>Genome of Flavobacteriaceae gen. nov. sp. strain F89.</title>
        <authorList>
            <person name="Wang Y."/>
        </authorList>
    </citation>
    <scope>NUCLEOTIDE SEQUENCE</scope>
    <source>
        <strain evidence="1">F89</strain>
    </source>
</reference>
<evidence type="ECO:0000313" key="1">
    <source>
        <dbReference type="EMBL" id="MCG2461512.1"/>
    </source>
</evidence>
<sequence>MRHRNSIPAKFPFQEELLELLKKQLQLHSVYVIGNIKESRYQRVNLFPRTTDSEMLVIYTLLIICHDPISKNLGEFMDDLYNKMGKQCKVYPIIYTLNNVMDKLDYGNNFLNRIVNRTPCIYQEDESLLRFGRFRPLHHKGIYEGIQSEWNSRMKRAGYLLSMVGIIDVEEEPAAKLCILHFTLEQICVALTYLFWEFKPYYCSLSYLMHLCGLFTRIPQTIFPQRAFGSQRMFYVLCNAHHQMRFKTRNEFSKKDCDKAYDLCERFFEEATTLGERQLENLKELHC</sequence>
<dbReference type="RefSeq" id="WP_317902654.1">
    <property type="nucleotide sequence ID" value="NZ_JAIRBC010000017.1"/>
</dbReference>
<dbReference type="Proteomes" id="UP001200642">
    <property type="component" value="Unassembled WGS sequence"/>
</dbReference>
<organism evidence="1 2">
    <name type="scientific">Cerina litoralis</name>
    <dbReference type="NCBI Taxonomy" id="2874477"/>
    <lineage>
        <taxon>Bacteria</taxon>
        <taxon>Pseudomonadati</taxon>
        <taxon>Bacteroidota</taxon>
        <taxon>Flavobacteriia</taxon>
        <taxon>Flavobacteriales</taxon>
        <taxon>Flavobacteriaceae</taxon>
        <taxon>Cerina</taxon>
    </lineage>
</organism>
<protein>
    <submittedName>
        <fullName evidence="1">Uncharacterized protein</fullName>
    </submittedName>
</protein>
<proteinExistence type="predicted"/>
<accession>A0AAE3EXH7</accession>
<dbReference type="Gene3D" id="1.20.120.330">
    <property type="entry name" value="Nucleotidyltransferases domain 2"/>
    <property type="match status" value="1"/>
</dbReference>
<evidence type="ECO:0000313" key="2">
    <source>
        <dbReference type="Proteomes" id="UP001200642"/>
    </source>
</evidence>
<gene>
    <name evidence="1" type="ORF">K8352_12185</name>
</gene>
<comment type="caution">
    <text evidence="1">The sequence shown here is derived from an EMBL/GenBank/DDBJ whole genome shotgun (WGS) entry which is preliminary data.</text>
</comment>
<name>A0AAE3EXH7_9FLAO</name>
<dbReference type="AlphaFoldDB" id="A0AAE3EXH7"/>
<keyword evidence="2" id="KW-1185">Reference proteome</keyword>
<dbReference type="EMBL" id="JAIRBC010000017">
    <property type="protein sequence ID" value="MCG2461512.1"/>
    <property type="molecule type" value="Genomic_DNA"/>
</dbReference>